<keyword evidence="3" id="KW-1185">Reference proteome</keyword>
<comment type="caution">
    <text evidence="2">The sequence shown here is derived from an EMBL/GenBank/DDBJ whole genome shotgun (WGS) entry which is preliminary data.</text>
</comment>
<feature type="region of interest" description="Disordered" evidence="1">
    <location>
        <begin position="1"/>
        <end position="29"/>
    </location>
</feature>
<evidence type="ECO:0000313" key="2">
    <source>
        <dbReference type="EMBL" id="KAJ5346458.1"/>
    </source>
</evidence>
<gene>
    <name evidence="2" type="ORF">N7541_008940</name>
</gene>
<dbReference type="AlphaFoldDB" id="A0A9W9QYJ1"/>
<dbReference type="EMBL" id="JAPZBR010000007">
    <property type="protein sequence ID" value="KAJ5346458.1"/>
    <property type="molecule type" value="Genomic_DNA"/>
</dbReference>
<reference evidence="2" key="1">
    <citation type="submission" date="2022-12" db="EMBL/GenBank/DDBJ databases">
        <authorList>
            <person name="Petersen C."/>
        </authorList>
    </citation>
    <scope>NUCLEOTIDE SEQUENCE</scope>
    <source>
        <strain evidence="2">IBT 35675</strain>
    </source>
</reference>
<organism evidence="2 3">
    <name type="scientific">Penicillium brevicompactum</name>
    <dbReference type="NCBI Taxonomy" id="5074"/>
    <lineage>
        <taxon>Eukaryota</taxon>
        <taxon>Fungi</taxon>
        <taxon>Dikarya</taxon>
        <taxon>Ascomycota</taxon>
        <taxon>Pezizomycotina</taxon>
        <taxon>Eurotiomycetes</taxon>
        <taxon>Eurotiomycetidae</taxon>
        <taxon>Eurotiales</taxon>
        <taxon>Aspergillaceae</taxon>
        <taxon>Penicillium</taxon>
    </lineage>
</organism>
<evidence type="ECO:0000313" key="3">
    <source>
        <dbReference type="Proteomes" id="UP001148299"/>
    </source>
</evidence>
<proteinExistence type="predicted"/>
<name>A0A9W9QYJ1_PENBR</name>
<evidence type="ECO:0000256" key="1">
    <source>
        <dbReference type="SAM" id="MobiDB-lite"/>
    </source>
</evidence>
<dbReference type="Proteomes" id="UP001148299">
    <property type="component" value="Unassembled WGS sequence"/>
</dbReference>
<sequence>MVVTTSGTSSRVAASEPSDECAQRSNDTSSVAVRYSLRDVLVLTLQVGAKAWKHLLRRTTQAMSDNIVSSSSSSSSSN</sequence>
<feature type="compositionally biased region" description="Polar residues" evidence="1">
    <location>
        <begin position="1"/>
        <end position="12"/>
    </location>
</feature>
<accession>A0A9W9QYJ1</accession>
<protein>
    <submittedName>
        <fullName evidence="2">Uncharacterized protein</fullName>
    </submittedName>
</protein>
<reference evidence="2" key="2">
    <citation type="journal article" date="2023" name="IMA Fungus">
        <title>Comparative genomic study of the Penicillium genus elucidates a diverse pangenome and 15 lateral gene transfer events.</title>
        <authorList>
            <person name="Petersen C."/>
            <person name="Sorensen T."/>
            <person name="Nielsen M.R."/>
            <person name="Sondergaard T.E."/>
            <person name="Sorensen J.L."/>
            <person name="Fitzpatrick D.A."/>
            <person name="Frisvad J.C."/>
            <person name="Nielsen K.L."/>
        </authorList>
    </citation>
    <scope>NUCLEOTIDE SEQUENCE</scope>
    <source>
        <strain evidence="2">IBT 35675</strain>
    </source>
</reference>